<sequence>MKTKKEKQLKFGNILGQCYKDFRLAKGFSQKEAASDDISVSQLSNFENGRTMLTGDVFIATLQNINVTFLEFQNLYNKRLEPNDILLFNTEVSEAYMSRNISKLENLLSIITDKISQVPNKKKFKLDKIKIQSLIASLDSDFQVSKSDINFVKHYLYTLKEWGQYDIWLFGHCFLLFDFITTADLAQKMVDPTSINNDLHYTKHAMFQTLNNIISVSIHDKMFSLAEKYINYLENSNIHEYYLYDKLTLRYNKARLAYKRGNKASIETLKECKRMFEFCDCYYTANLIAQEIKNL</sequence>
<dbReference type="EMBL" id="JBCLSH010000010">
    <property type="protein sequence ID" value="MEY8443461.1"/>
    <property type="molecule type" value="Genomic_DNA"/>
</dbReference>
<dbReference type="Gene3D" id="1.10.260.40">
    <property type="entry name" value="lambda repressor-like DNA-binding domains"/>
    <property type="match status" value="1"/>
</dbReference>
<dbReference type="InterPro" id="IPR010057">
    <property type="entry name" value="Transcription_activator_Rgg_C"/>
</dbReference>
<dbReference type="Pfam" id="PF21259">
    <property type="entry name" value="Rgg_C"/>
    <property type="match status" value="1"/>
</dbReference>
<dbReference type="Gene3D" id="1.25.40.400">
    <property type="match status" value="1"/>
</dbReference>
<reference evidence="2 3" key="1">
    <citation type="submission" date="2024-03" db="EMBL/GenBank/DDBJ databases">
        <title>Mouse gut bacterial collection (mGBC) of GemPharmatech.</title>
        <authorList>
            <person name="He Y."/>
            <person name="Dong L."/>
            <person name="Wu D."/>
            <person name="Gao X."/>
            <person name="Lin Z."/>
        </authorList>
    </citation>
    <scope>NUCLEOTIDE SEQUENCE [LARGE SCALE GENOMIC DNA]</scope>
    <source>
        <strain evidence="2 3">61-15</strain>
    </source>
</reference>
<name>A0ABV4D1P7_9LACT</name>
<dbReference type="PANTHER" id="PTHR37038:SF12">
    <property type="entry name" value="TRANSCRIPTIONAL REGULATOR"/>
    <property type="match status" value="1"/>
</dbReference>
<dbReference type="Pfam" id="PF01381">
    <property type="entry name" value="HTH_3"/>
    <property type="match status" value="1"/>
</dbReference>
<gene>
    <name evidence="2" type="ORF">AALA52_04285</name>
</gene>
<dbReference type="PROSITE" id="PS50943">
    <property type="entry name" value="HTH_CROC1"/>
    <property type="match status" value="1"/>
</dbReference>
<accession>A0ABV4D1P7</accession>
<evidence type="ECO:0000313" key="3">
    <source>
        <dbReference type="Proteomes" id="UP001565283"/>
    </source>
</evidence>
<feature type="domain" description="HTH cro/C1-type" evidence="1">
    <location>
        <begin position="20"/>
        <end position="72"/>
    </location>
</feature>
<proteinExistence type="predicted"/>
<dbReference type="Proteomes" id="UP001565283">
    <property type="component" value="Unassembled WGS sequence"/>
</dbReference>
<dbReference type="NCBIfam" id="TIGR01716">
    <property type="entry name" value="RGG_Cterm"/>
    <property type="match status" value="1"/>
</dbReference>
<evidence type="ECO:0000259" key="1">
    <source>
        <dbReference type="PROSITE" id="PS50943"/>
    </source>
</evidence>
<keyword evidence="3" id="KW-1185">Reference proteome</keyword>
<dbReference type="InterPro" id="IPR001387">
    <property type="entry name" value="Cro/C1-type_HTH"/>
</dbReference>
<dbReference type="SUPFAM" id="SSF47413">
    <property type="entry name" value="lambda repressor-like DNA-binding domains"/>
    <property type="match status" value="1"/>
</dbReference>
<comment type="caution">
    <text evidence="2">The sequence shown here is derived from an EMBL/GenBank/DDBJ whole genome shotgun (WGS) entry which is preliminary data.</text>
</comment>
<organism evidence="2 3">
    <name type="scientific">Lactococcus ileimucosae</name>
    <dbReference type="NCBI Taxonomy" id="2941329"/>
    <lineage>
        <taxon>Bacteria</taxon>
        <taxon>Bacillati</taxon>
        <taxon>Bacillota</taxon>
        <taxon>Bacilli</taxon>
        <taxon>Lactobacillales</taxon>
        <taxon>Streptococcaceae</taxon>
        <taxon>Lactococcus</taxon>
    </lineage>
</organism>
<dbReference type="CDD" id="cd00093">
    <property type="entry name" value="HTH_XRE"/>
    <property type="match status" value="1"/>
</dbReference>
<dbReference type="RefSeq" id="WP_369948130.1">
    <property type="nucleotide sequence ID" value="NZ_JBCLSH010000010.1"/>
</dbReference>
<dbReference type="SMART" id="SM00530">
    <property type="entry name" value="HTH_XRE"/>
    <property type="match status" value="1"/>
</dbReference>
<dbReference type="InterPro" id="IPR053163">
    <property type="entry name" value="HTH-type_regulator_Rgg"/>
</dbReference>
<protein>
    <submittedName>
        <fullName evidence="2">Helix-turn-helix domain-containing protein</fullName>
    </submittedName>
</protein>
<dbReference type="PANTHER" id="PTHR37038">
    <property type="entry name" value="TRANSCRIPTIONAL REGULATOR-RELATED"/>
    <property type="match status" value="1"/>
</dbReference>
<evidence type="ECO:0000313" key="2">
    <source>
        <dbReference type="EMBL" id="MEY8443461.1"/>
    </source>
</evidence>
<dbReference type="InterPro" id="IPR010982">
    <property type="entry name" value="Lambda_DNA-bd_dom_sf"/>
</dbReference>